<reference evidence="8 9" key="1">
    <citation type="submission" date="2017-09" db="EMBL/GenBank/DDBJ databases">
        <authorList>
            <consortium name="International Durum Wheat Genome Sequencing Consortium (IDWGSC)"/>
            <person name="Milanesi L."/>
        </authorList>
    </citation>
    <scope>NUCLEOTIDE SEQUENCE [LARGE SCALE GENOMIC DNA]</scope>
    <source>
        <strain evidence="9">cv. Svevo</strain>
    </source>
</reference>
<keyword evidence="4" id="KW-0378">Hydrolase</keyword>
<evidence type="ECO:0000256" key="5">
    <source>
        <dbReference type="ARBA" id="ARBA00022807"/>
    </source>
</evidence>
<keyword evidence="2" id="KW-0645">Protease</keyword>
<feature type="compositionally biased region" description="Basic residues" evidence="6">
    <location>
        <begin position="11"/>
        <end position="21"/>
    </location>
</feature>
<protein>
    <recommendedName>
        <fullName evidence="7">Ubiquitin-like protease family profile domain-containing protein</fullName>
    </recommendedName>
</protein>
<feature type="domain" description="Ubiquitin-like protease family profile" evidence="7">
    <location>
        <begin position="221"/>
        <end position="392"/>
    </location>
</feature>
<evidence type="ECO:0000313" key="9">
    <source>
        <dbReference type="Proteomes" id="UP000324705"/>
    </source>
</evidence>
<evidence type="ECO:0000256" key="1">
    <source>
        <dbReference type="ARBA" id="ARBA00005234"/>
    </source>
</evidence>
<keyword evidence="9" id="KW-1185">Reference proteome</keyword>
<dbReference type="GO" id="GO:0016926">
    <property type="term" value="P:protein desumoylation"/>
    <property type="evidence" value="ECO:0007669"/>
    <property type="project" value="UniProtKB-ARBA"/>
</dbReference>
<feature type="region of interest" description="Disordered" evidence="6">
    <location>
        <begin position="53"/>
        <end position="78"/>
    </location>
</feature>
<proteinExistence type="inferred from homology"/>
<dbReference type="GO" id="GO:0006508">
    <property type="term" value="P:proteolysis"/>
    <property type="evidence" value="ECO:0007669"/>
    <property type="project" value="UniProtKB-KW"/>
</dbReference>
<dbReference type="Proteomes" id="UP000324705">
    <property type="component" value="Chromosome 2B"/>
</dbReference>
<feature type="region of interest" description="Disordered" evidence="6">
    <location>
        <begin position="1"/>
        <end position="27"/>
    </location>
</feature>
<dbReference type="FunFam" id="3.40.395.10:FF:000005">
    <property type="entry name" value="Ubiquitin-like-specific protease ESD4"/>
    <property type="match status" value="1"/>
</dbReference>
<accession>A0A9R1PFD9</accession>
<sequence>MPRAPATSAASHRRRGKRRVIGAHGTESLPRGRSHLLAFRSFTLRFALAAPRHRRRKRRLGGARRPAPSPRRRSGSVVSPSRFLALRPFVLRYLLAAGASTPCRRRKASVIDMGHYISRLLRETRTGEGGSRVRKRRDKGLREVIDLSANRVQADKANPARWGIGDVSNITLEEVPDDSLEEDLSELFAPLTNEEESEVNNLLNGSSHSKKVIVLHKPSNIEITKEKLWCLRPRGWLNDEVINLYLELLKERAEREPNRFLKCHFFNTFFYKKLACGKTGYDYQSVRRWTTPNKLGYRLAECEKIFIPVHRDVHWCLAIIDMKEETFHYLDSLGGKDSAVPRILARYIADELKDKNDIEIDTSSWREVSVHIPLQHNGWDCGMFMLKFIDFYSRGLILSFSQEHMEYFRRRTAKEILRLRAD</sequence>
<evidence type="ECO:0000256" key="6">
    <source>
        <dbReference type="SAM" id="MobiDB-lite"/>
    </source>
</evidence>
<dbReference type="InterPro" id="IPR003653">
    <property type="entry name" value="Peptidase_C48_C"/>
</dbReference>
<dbReference type="Gramene" id="TRITD2Bv1G039860.1">
    <property type="protein sequence ID" value="TRITD2Bv1G039860.1"/>
    <property type="gene ID" value="TRITD2Bv1G039860"/>
</dbReference>
<evidence type="ECO:0000256" key="2">
    <source>
        <dbReference type="ARBA" id="ARBA00022670"/>
    </source>
</evidence>
<comment type="similarity">
    <text evidence="1">Belongs to the peptidase C48 family.</text>
</comment>
<dbReference type="SUPFAM" id="SSF54001">
    <property type="entry name" value="Cysteine proteinases"/>
    <property type="match status" value="1"/>
</dbReference>
<dbReference type="InterPro" id="IPR038765">
    <property type="entry name" value="Papain-like_cys_pep_sf"/>
</dbReference>
<dbReference type="Pfam" id="PF02902">
    <property type="entry name" value="Peptidase_C48"/>
    <property type="match status" value="1"/>
</dbReference>
<gene>
    <name evidence="8" type="ORF">TRITD_2Bv1G039860</name>
</gene>
<evidence type="ECO:0000313" key="8">
    <source>
        <dbReference type="EMBL" id="VAH42403.1"/>
    </source>
</evidence>
<dbReference type="GO" id="GO:0005634">
    <property type="term" value="C:nucleus"/>
    <property type="evidence" value="ECO:0007669"/>
    <property type="project" value="TreeGrafter"/>
</dbReference>
<organism evidence="8 9">
    <name type="scientific">Triticum turgidum subsp. durum</name>
    <name type="common">Durum wheat</name>
    <name type="synonym">Triticum durum</name>
    <dbReference type="NCBI Taxonomy" id="4567"/>
    <lineage>
        <taxon>Eukaryota</taxon>
        <taxon>Viridiplantae</taxon>
        <taxon>Streptophyta</taxon>
        <taxon>Embryophyta</taxon>
        <taxon>Tracheophyta</taxon>
        <taxon>Spermatophyta</taxon>
        <taxon>Magnoliopsida</taxon>
        <taxon>Liliopsida</taxon>
        <taxon>Poales</taxon>
        <taxon>Poaceae</taxon>
        <taxon>BOP clade</taxon>
        <taxon>Pooideae</taxon>
        <taxon>Triticodae</taxon>
        <taxon>Triticeae</taxon>
        <taxon>Triticinae</taxon>
        <taxon>Triticum</taxon>
    </lineage>
</organism>
<dbReference type="EMBL" id="LT934114">
    <property type="protein sequence ID" value="VAH42403.1"/>
    <property type="molecule type" value="Genomic_DNA"/>
</dbReference>
<evidence type="ECO:0000259" key="7">
    <source>
        <dbReference type="PROSITE" id="PS50600"/>
    </source>
</evidence>
<dbReference type="GO" id="GO:0016929">
    <property type="term" value="F:deSUMOylase activity"/>
    <property type="evidence" value="ECO:0007669"/>
    <property type="project" value="TreeGrafter"/>
</dbReference>
<feature type="compositionally biased region" description="Basic residues" evidence="6">
    <location>
        <begin position="53"/>
        <end position="62"/>
    </location>
</feature>
<name>A0A9R1PFD9_TRITD</name>
<dbReference type="PANTHER" id="PTHR12606">
    <property type="entry name" value="SENTRIN/SUMO-SPECIFIC PROTEASE"/>
    <property type="match status" value="1"/>
</dbReference>
<dbReference type="Gene3D" id="3.40.395.10">
    <property type="entry name" value="Adenoviral Proteinase, Chain A"/>
    <property type="match status" value="1"/>
</dbReference>
<keyword evidence="5" id="KW-0788">Thiol protease</keyword>
<dbReference type="OMA" id="IDMGHYI"/>
<keyword evidence="3" id="KW-0833">Ubl conjugation pathway</keyword>
<evidence type="ECO:0000256" key="4">
    <source>
        <dbReference type="ARBA" id="ARBA00022801"/>
    </source>
</evidence>
<dbReference type="PROSITE" id="PS50600">
    <property type="entry name" value="ULP_PROTEASE"/>
    <property type="match status" value="1"/>
</dbReference>
<dbReference type="AlphaFoldDB" id="A0A9R1PFD9"/>
<dbReference type="PANTHER" id="PTHR12606:SF103">
    <property type="entry name" value="OS04G0639700 PROTEIN"/>
    <property type="match status" value="1"/>
</dbReference>
<evidence type="ECO:0000256" key="3">
    <source>
        <dbReference type="ARBA" id="ARBA00022786"/>
    </source>
</evidence>